<dbReference type="AlphaFoldDB" id="A0AAN7UHT2"/>
<protein>
    <submittedName>
        <fullName evidence="2">Uncharacterized protein</fullName>
    </submittedName>
</protein>
<dbReference type="EMBL" id="JAWHQM010000003">
    <property type="protein sequence ID" value="KAK5626129.1"/>
    <property type="molecule type" value="Genomic_DNA"/>
</dbReference>
<keyword evidence="3" id="KW-1185">Reference proteome</keyword>
<comment type="caution">
    <text evidence="2">The sequence shown here is derived from an EMBL/GenBank/DDBJ whole genome shotgun (WGS) entry which is preliminary data.</text>
</comment>
<reference evidence="2 3" key="1">
    <citation type="submission" date="2023-10" db="EMBL/GenBank/DDBJ databases">
        <title>Draft genome sequence of Xylaria bambusicola isolate GMP-LS, the root and basal stem rot pathogen of sugarcane in Indonesia.</title>
        <authorList>
            <person name="Selvaraj P."/>
            <person name="Muralishankar V."/>
            <person name="Muruganantham S."/>
            <person name="Sp S."/>
            <person name="Haryani S."/>
            <person name="Lau K.J.X."/>
            <person name="Naqvi N.I."/>
        </authorList>
    </citation>
    <scope>NUCLEOTIDE SEQUENCE [LARGE SCALE GENOMIC DNA]</scope>
    <source>
        <strain evidence="2">GMP-LS</strain>
    </source>
</reference>
<sequence>MVGYGVGGGGSGGNDGDDLVGGRKSKTAWASAVSRQGAGEIRFQIEIGGSGRDDSRSGKHKQSVRLASPVSVCALGSALGCRCCGRHGPASFWGAFWWAPEFQRVLSTIRKQRKSPPSHRIAVSESQWEKPGGKPGEMPRDAMGLARENHPPSKPQT</sequence>
<evidence type="ECO:0000256" key="1">
    <source>
        <dbReference type="SAM" id="MobiDB-lite"/>
    </source>
</evidence>
<feature type="compositionally biased region" description="Gly residues" evidence="1">
    <location>
        <begin position="1"/>
        <end position="14"/>
    </location>
</feature>
<organism evidence="2 3">
    <name type="scientific">Xylaria bambusicola</name>
    <dbReference type="NCBI Taxonomy" id="326684"/>
    <lineage>
        <taxon>Eukaryota</taxon>
        <taxon>Fungi</taxon>
        <taxon>Dikarya</taxon>
        <taxon>Ascomycota</taxon>
        <taxon>Pezizomycotina</taxon>
        <taxon>Sordariomycetes</taxon>
        <taxon>Xylariomycetidae</taxon>
        <taxon>Xylariales</taxon>
        <taxon>Xylariaceae</taxon>
        <taxon>Xylaria</taxon>
    </lineage>
</organism>
<feature type="compositionally biased region" description="Basic and acidic residues" evidence="1">
    <location>
        <begin position="127"/>
        <end position="140"/>
    </location>
</feature>
<evidence type="ECO:0000313" key="2">
    <source>
        <dbReference type="EMBL" id="KAK5626129.1"/>
    </source>
</evidence>
<name>A0AAN7UHT2_9PEZI</name>
<feature type="region of interest" description="Disordered" evidence="1">
    <location>
        <begin position="113"/>
        <end position="157"/>
    </location>
</feature>
<feature type="region of interest" description="Disordered" evidence="1">
    <location>
        <begin position="1"/>
        <end position="22"/>
    </location>
</feature>
<dbReference type="Proteomes" id="UP001305414">
    <property type="component" value="Unassembled WGS sequence"/>
</dbReference>
<gene>
    <name evidence="2" type="ORF">RRF57_001844</name>
</gene>
<accession>A0AAN7UHT2</accession>
<evidence type="ECO:0000313" key="3">
    <source>
        <dbReference type="Proteomes" id="UP001305414"/>
    </source>
</evidence>
<proteinExistence type="predicted"/>